<feature type="compositionally biased region" description="Basic and acidic residues" evidence="1">
    <location>
        <begin position="1"/>
        <end position="10"/>
    </location>
</feature>
<feature type="transmembrane region" description="Helical" evidence="2">
    <location>
        <begin position="187"/>
        <end position="206"/>
    </location>
</feature>
<protein>
    <submittedName>
        <fullName evidence="3">Uncharacterized protein</fullName>
    </submittedName>
</protein>
<dbReference type="AlphaFoldDB" id="A0A9W6BV69"/>
<feature type="region of interest" description="Disordered" evidence="1">
    <location>
        <begin position="1"/>
        <end position="104"/>
    </location>
</feature>
<name>A0A9W6BV69_9CHLO</name>
<comment type="caution">
    <text evidence="3">The sequence shown here is derived from an EMBL/GenBank/DDBJ whole genome shotgun (WGS) entry which is preliminary data.</text>
</comment>
<feature type="region of interest" description="Disordered" evidence="1">
    <location>
        <begin position="277"/>
        <end position="304"/>
    </location>
</feature>
<evidence type="ECO:0000313" key="3">
    <source>
        <dbReference type="EMBL" id="GLC58570.1"/>
    </source>
</evidence>
<keyword evidence="2" id="KW-0472">Membrane</keyword>
<keyword evidence="2" id="KW-0812">Transmembrane</keyword>
<organism evidence="3 4">
    <name type="scientific">Pleodorina starrii</name>
    <dbReference type="NCBI Taxonomy" id="330485"/>
    <lineage>
        <taxon>Eukaryota</taxon>
        <taxon>Viridiplantae</taxon>
        <taxon>Chlorophyta</taxon>
        <taxon>core chlorophytes</taxon>
        <taxon>Chlorophyceae</taxon>
        <taxon>CS clade</taxon>
        <taxon>Chlamydomonadales</taxon>
        <taxon>Volvocaceae</taxon>
        <taxon>Pleodorina</taxon>
    </lineage>
</organism>
<keyword evidence="2" id="KW-1133">Transmembrane helix</keyword>
<accession>A0A9W6BV69</accession>
<feature type="region of interest" description="Disordered" evidence="1">
    <location>
        <begin position="412"/>
        <end position="453"/>
    </location>
</feature>
<dbReference type="EMBL" id="BRXU01000023">
    <property type="protein sequence ID" value="GLC58570.1"/>
    <property type="molecule type" value="Genomic_DNA"/>
</dbReference>
<feature type="compositionally biased region" description="Low complexity" evidence="1">
    <location>
        <begin position="368"/>
        <end position="387"/>
    </location>
</feature>
<evidence type="ECO:0000256" key="2">
    <source>
        <dbReference type="SAM" id="Phobius"/>
    </source>
</evidence>
<proteinExistence type="predicted"/>
<gene>
    <name evidence="3" type="primary">PLEST005257</name>
    <name evidence="3" type="ORF">PLESTB_001375600</name>
</gene>
<feature type="compositionally biased region" description="Low complexity" evidence="1">
    <location>
        <begin position="277"/>
        <end position="291"/>
    </location>
</feature>
<feature type="compositionally biased region" description="Polar residues" evidence="1">
    <location>
        <begin position="342"/>
        <end position="355"/>
    </location>
</feature>
<evidence type="ECO:0000256" key="1">
    <source>
        <dbReference type="SAM" id="MobiDB-lite"/>
    </source>
</evidence>
<keyword evidence="4" id="KW-1185">Reference proteome</keyword>
<evidence type="ECO:0000313" key="4">
    <source>
        <dbReference type="Proteomes" id="UP001165080"/>
    </source>
</evidence>
<feature type="region of interest" description="Disordered" evidence="1">
    <location>
        <begin position="342"/>
        <end position="390"/>
    </location>
</feature>
<sequence length="494" mass="50104">MLSRVLELRRPQGHQQQQPTSSPQATAAPFEGPSISPPPPRSCSCPNARRETNDSNQGTDDARLAAPQPQDPSRQPTPTHDDVAAARQHPAAARADGAAAAPMPAATNAAARAATATHKLALLRPSPPLLPLPRLLLPLLLLLLPAAACAAVLVAWHRPVAAMGSAPPAASLAVAATGDWRIPALRLQQLLLALGVATVGSMLLHWRLVASLRRRCNDAPADRRVARLEAVPAAAATAAVAGSAAEAEDPAAASALVKEANSPPAAAAAAAPAAAPSYGKASSSSSGNGAAREGSTPRSVLMLSTSSSSASASAAAALSSPRGSSRWRGAFDLMAPLSSLPHLSTARSAPPSFSNSGGGGGGGHGDDGPSTASSSSSSSPSAGPSTDISAVRRRRTAPQLELWLPVVASSSSLPATPLRTPLIARDDGSAAAAASDSEGNRDDRRSPPPRPSLLYTPRWRHCLVCFQLEPLNATAGAGGVNRPAARQQSYYCSP</sequence>
<feature type="compositionally biased region" description="Low complexity" evidence="1">
    <location>
        <begin position="15"/>
        <end position="29"/>
    </location>
</feature>
<dbReference type="Proteomes" id="UP001165080">
    <property type="component" value="Unassembled WGS sequence"/>
</dbReference>
<reference evidence="3 4" key="1">
    <citation type="journal article" date="2023" name="Commun. Biol.">
        <title>Reorganization of the ancestral sex-determining regions during the evolution of trioecy in Pleodorina starrii.</title>
        <authorList>
            <person name="Takahashi K."/>
            <person name="Suzuki S."/>
            <person name="Kawai-Toyooka H."/>
            <person name="Yamamoto K."/>
            <person name="Hamaji T."/>
            <person name="Ootsuki R."/>
            <person name="Yamaguchi H."/>
            <person name="Kawachi M."/>
            <person name="Higashiyama T."/>
            <person name="Nozaki H."/>
        </authorList>
    </citation>
    <scope>NUCLEOTIDE SEQUENCE [LARGE SCALE GENOMIC DNA]</scope>
    <source>
        <strain evidence="3 4">NIES-4479</strain>
    </source>
</reference>
<feature type="compositionally biased region" description="Low complexity" evidence="1">
    <location>
        <begin position="85"/>
        <end position="104"/>
    </location>
</feature>
<feature type="transmembrane region" description="Helical" evidence="2">
    <location>
        <begin position="135"/>
        <end position="156"/>
    </location>
</feature>